<gene>
    <name evidence="1" type="ORF">G4Z14_09110</name>
</gene>
<dbReference type="SUPFAM" id="SSF53800">
    <property type="entry name" value="Chelatase"/>
    <property type="match status" value="1"/>
</dbReference>
<evidence type="ECO:0000313" key="2">
    <source>
        <dbReference type="Proteomes" id="UP000477782"/>
    </source>
</evidence>
<proteinExistence type="predicted"/>
<name>A0A6M0QSM8_9RHOB</name>
<dbReference type="RefSeq" id="WP_164624932.1">
    <property type="nucleotide sequence ID" value="NZ_JAAIVJ010000004.1"/>
</dbReference>
<keyword evidence="2" id="KW-1185">Reference proteome</keyword>
<dbReference type="Proteomes" id="UP000477782">
    <property type="component" value="Unassembled WGS sequence"/>
</dbReference>
<protein>
    <submittedName>
        <fullName evidence="1">Cobalamin biosynthesis protein CbiX</fullName>
    </submittedName>
</protein>
<dbReference type="Gene3D" id="3.40.50.1400">
    <property type="match status" value="2"/>
</dbReference>
<accession>A0A6M0QSM8</accession>
<dbReference type="AlphaFoldDB" id="A0A6M0QSM8"/>
<sequence length="231" mass="22861">MEPVLIVAHGQPSDPAPAEAALAGLAGQVGALLPGRAVGSATLAAPGALAAAVARLGPGLVVFPLFMAGGWFTRVHLPGELARAGAVGWRMLEPFGCLEAVQALAVDLVVETGATAAILAAHGSFKSRVPAAIAGRVAAMVAARGLRVACGFIDQAPQLAGITGFGPGSVCLPFFAAGGDHVTEDIPAALAKAGFQGRLLPALGLDARVPGLIAEAVREGRGVCAGGCRWG</sequence>
<reference evidence="1 2" key="1">
    <citation type="submission" date="2020-02" db="EMBL/GenBank/DDBJ databases">
        <authorList>
            <person name="Chen W.-M."/>
        </authorList>
    </citation>
    <scope>NUCLEOTIDE SEQUENCE [LARGE SCALE GENOMIC DNA]</scope>
    <source>
        <strain evidence="1 2">KMS-5</strain>
    </source>
</reference>
<organism evidence="1 2">
    <name type="scientific">Tabrizicola oligotrophica</name>
    <dbReference type="NCBI Taxonomy" id="2710650"/>
    <lineage>
        <taxon>Bacteria</taxon>
        <taxon>Pseudomonadati</taxon>
        <taxon>Pseudomonadota</taxon>
        <taxon>Alphaproteobacteria</taxon>
        <taxon>Rhodobacterales</taxon>
        <taxon>Paracoccaceae</taxon>
        <taxon>Tabrizicola</taxon>
    </lineage>
</organism>
<evidence type="ECO:0000313" key="1">
    <source>
        <dbReference type="EMBL" id="NEY90455.1"/>
    </source>
</evidence>
<dbReference type="EMBL" id="JAAIVJ010000004">
    <property type="protein sequence ID" value="NEY90455.1"/>
    <property type="molecule type" value="Genomic_DNA"/>
</dbReference>
<comment type="caution">
    <text evidence="1">The sequence shown here is derived from an EMBL/GenBank/DDBJ whole genome shotgun (WGS) entry which is preliminary data.</text>
</comment>